<evidence type="ECO:0000313" key="1">
    <source>
        <dbReference type="EMBL" id="SFS11960.1"/>
    </source>
</evidence>
<sequence length="48" mass="5879">MFRQIVRGLFGDDGEHGEYQCQRCGRAFEHRRQVCPTCDSYRIERREW</sequence>
<dbReference type="RefSeq" id="WP_177227737.1">
    <property type="nucleotide sequence ID" value="NZ_FOZK01000005.1"/>
</dbReference>
<keyword evidence="2" id="KW-1185">Reference proteome</keyword>
<evidence type="ECO:0000313" key="2">
    <source>
        <dbReference type="Proteomes" id="UP000199062"/>
    </source>
</evidence>
<dbReference type="EMBL" id="FOZK01000005">
    <property type="protein sequence ID" value="SFS11960.1"/>
    <property type="molecule type" value="Genomic_DNA"/>
</dbReference>
<gene>
    <name evidence="1" type="ORF">SAMN05216559_3982</name>
</gene>
<name>A0A1I6M8B1_9EURY</name>
<evidence type="ECO:0008006" key="3">
    <source>
        <dbReference type="Google" id="ProtNLM"/>
    </source>
</evidence>
<protein>
    <recommendedName>
        <fullName evidence="3">DUF35 domain-containing protein</fullName>
    </recommendedName>
</protein>
<dbReference type="Proteomes" id="UP000199062">
    <property type="component" value="Unassembled WGS sequence"/>
</dbReference>
<reference evidence="1 2" key="1">
    <citation type="submission" date="2016-10" db="EMBL/GenBank/DDBJ databases">
        <authorList>
            <person name="de Groot N.N."/>
        </authorList>
    </citation>
    <scope>NUCLEOTIDE SEQUENCE [LARGE SCALE GENOMIC DNA]</scope>
    <source>
        <strain evidence="1 2">CGMCC 1.10457</strain>
    </source>
</reference>
<organism evidence="1 2">
    <name type="scientific">Halomicrobium zhouii</name>
    <dbReference type="NCBI Taxonomy" id="767519"/>
    <lineage>
        <taxon>Archaea</taxon>
        <taxon>Methanobacteriati</taxon>
        <taxon>Methanobacteriota</taxon>
        <taxon>Stenosarchaea group</taxon>
        <taxon>Halobacteria</taxon>
        <taxon>Halobacteriales</taxon>
        <taxon>Haloarculaceae</taxon>
        <taxon>Halomicrobium</taxon>
    </lineage>
</organism>
<dbReference type="AlphaFoldDB" id="A0A1I6M8B1"/>
<proteinExistence type="predicted"/>
<dbReference type="OrthoDB" id="295069at2157"/>
<accession>A0A1I6M8B1</accession>